<accession>A0AAV2D2G7</accession>
<evidence type="ECO:0000313" key="2">
    <source>
        <dbReference type="EMBL" id="CAL1365760.1"/>
    </source>
</evidence>
<feature type="compositionally biased region" description="Low complexity" evidence="1">
    <location>
        <begin position="898"/>
        <end position="914"/>
    </location>
</feature>
<feature type="region of interest" description="Disordered" evidence="1">
    <location>
        <begin position="281"/>
        <end position="305"/>
    </location>
</feature>
<proteinExistence type="predicted"/>
<name>A0AAV2D2G7_9ROSI</name>
<dbReference type="Proteomes" id="UP001497516">
    <property type="component" value="Chromosome 2"/>
</dbReference>
<feature type="compositionally biased region" description="Low complexity" evidence="1">
    <location>
        <begin position="1034"/>
        <end position="1043"/>
    </location>
</feature>
<organism evidence="2 3">
    <name type="scientific">Linum trigynum</name>
    <dbReference type="NCBI Taxonomy" id="586398"/>
    <lineage>
        <taxon>Eukaryota</taxon>
        <taxon>Viridiplantae</taxon>
        <taxon>Streptophyta</taxon>
        <taxon>Embryophyta</taxon>
        <taxon>Tracheophyta</taxon>
        <taxon>Spermatophyta</taxon>
        <taxon>Magnoliopsida</taxon>
        <taxon>eudicotyledons</taxon>
        <taxon>Gunneridae</taxon>
        <taxon>Pentapetalae</taxon>
        <taxon>rosids</taxon>
        <taxon>fabids</taxon>
        <taxon>Malpighiales</taxon>
        <taxon>Linaceae</taxon>
        <taxon>Linum</taxon>
    </lineage>
</organism>
<feature type="compositionally biased region" description="Polar residues" evidence="1">
    <location>
        <begin position="1114"/>
        <end position="1126"/>
    </location>
</feature>
<reference evidence="2 3" key="1">
    <citation type="submission" date="2024-04" db="EMBL/GenBank/DDBJ databases">
        <authorList>
            <person name="Fracassetti M."/>
        </authorList>
    </citation>
    <scope>NUCLEOTIDE SEQUENCE [LARGE SCALE GENOMIC DNA]</scope>
</reference>
<feature type="compositionally biased region" description="Low complexity" evidence="1">
    <location>
        <begin position="1347"/>
        <end position="1364"/>
    </location>
</feature>
<feature type="region of interest" description="Disordered" evidence="1">
    <location>
        <begin position="1323"/>
        <end position="1364"/>
    </location>
</feature>
<feature type="region of interest" description="Disordered" evidence="1">
    <location>
        <begin position="1105"/>
        <end position="1126"/>
    </location>
</feature>
<evidence type="ECO:0000313" key="3">
    <source>
        <dbReference type="Proteomes" id="UP001497516"/>
    </source>
</evidence>
<feature type="compositionally biased region" description="Low complexity" evidence="1">
    <location>
        <begin position="17"/>
        <end position="55"/>
    </location>
</feature>
<feature type="compositionally biased region" description="Pro residues" evidence="1">
    <location>
        <begin position="848"/>
        <end position="858"/>
    </location>
</feature>
<dbReference type="PANTHER" id="PTHR35767">
    <property type="entry name" value="HAPLESS PROTEIN"/>
    <property type="match status" value="1"/>
</dbReference>
<dbReference type="PANTHER" id="PTHR35767:SF1">
    <property type="entry name" value="HAPLESS PROTEIN"/>
    <property type="match status" value="1"/>
</dbReference>
<gene>
    <name evidence="2" type="ORF">LTRI10_LOCUS10324</name>
</gene>
<feature type="region of interest" description="Disordered" evidence="1">
    <location>
        <begin position="836"/>
        <end position="915"/>
    </location>
</feature>
<feature type="compositionally biased region" description="Polar residues" evidence="1">
    <location>
        <begin position="871"/>
        <end position="887"/>
    </location>
</feature>
<dbReference type="EMBL" id="OZ034815">
    <property type="protein sequence ID" value="CAL1365760.1"/>
    <property type="molecule type" value="Genomic_DNA"/>
</dbReference>
<evidence type="ECO:0008006" key="4">
    <source>
        <dbReference type="Google" id="ProtNLM"/>
    </source>
</evidence>
<feature type="region of interest" description="Disordered" evidence="1">
    <location>
        <begin position="1"/>
        <end position="58"/>
    </location>
</feature>
<feature type="region of interest" description="Disordered" evidence="1">
    <location>
        <begin position="342"/>
        <end position="372"/>
    </location>
</feature>
<keyword evidence="3" id="KW-1185">Reference proteome</keyword>
<evidence type="ECO:0000256" key="1">
    <source>
        <dbReference type="SAM" id="MobiDB-lite"/>
    </source>
</evidence>
<sequence>MLSSIDQNLLPPPDPSSPHVLPSQFSNSSSPSPSSTSSSPSSKPSLPQLQQPVPSTEVELEADLPNPLHSFSIRDYVFTARSKDIKTNWPFSSKNLQLCLNHGLTEVLPPFQPLDTIRNLQSFGSSHTVKEPPITTIFDKVNSSKFDIKKNDGFLEPSSDDTDIVVKLTEKKVDTISSCRHVEEDGNSFPSLTTTTTTSDGESLPKASLKASKKCRLVVKFGDRGVSAENIASTTTTVTPIVSESSLMMASKVCPVCKTFSSSSNTTLNAHIDQCLSVESSSAPPKWTADDDDDHSKVAKHHNKVKPRRTRLMVDIYKTAPRCTLEELDRRNGRLSSLAMEEIDEDETTCSEEKSERLKPVQAKKSHGDVGPVYIDESGTKVRILSSNFDEVSPVAARRVGETGGGMNKKNKKKECLRGSKNMVALKKRKSLIRKHKKYLKLAAQSKKLFSDKTTHSSQIRENHEQPANLRTFSDQELHASQQQIPPGNNSGNLRPWVCSKPRGTPTKINNHHQEDHQPQQPPIRSHWHSPLAESDDQSFPVGDSSEESTGIQKFTNLSENLAFCHERIEKNKVQQVVSIKRKRGRPLSRRPVITGDEDVGKYFGSMKQKFVESNRDDHCDRSLKPPNACKNKVTESLDKLPSVHSVVEARKKKIKKGSNLKEPQVHLLDERRDTLSGGNCDMDQQYDLMHDHREYQLESDVVTEELACGDGNARTESRQIEGMMICSNLLGKEQLGLINLDSVSPGLDSTRELVHGDDIVDESLSKTTEGMHGRASLSKSIDTVLYSVKDASKLSMEDYRGFLSGSEAPTDSAEPDFVNEHEMATEMDAEIDSGEAENGMDSFPELDPIPIPGPPGSFLPSPRDMGDDFQGNSSVTTTSRAQSSLDIGNVVDKDSSESPISAASSISNSTTTAQNGCGLDFVESKRSLGSTAVTRIDIEPHVQNGDILPVSKPCIEKDINTRLDRNHLDKGSFTVTNPDNHQPCCCQRKERVPLAPASIVLNQHDSSLLLRRRKTAAASMTIDHPSGKLKGCSSTSIPRSSSTFDTRTEYAPPSTCPTSGADAVGFQVIKPHLVPSMDYESSSPSTPNPVLRLMGKNLMVASKDDEAPKPPYLQQQLTTSSHPQNHYSADPQFPTFSTIGNVRNHEPRLLHQMVPPHPHSSAVFPRNLHGHHVSPYSNVALTNAAAVYLPNGMFHNYSPQCNPLATNAYSSPSPHCTKEVIIIDDDPERVHPAMTNKLIMKYGEGYSIRETNNHVIPSGSMYLPGGMQSNYSPNHMHSIACYPPSQEHHHTSPMGESSSPIVRANRFHLTTPSNIRYSADSSRMLHQSPLQAAATAAPPPPPPPSSDSVLRSSSAMYYSPSFS</sequence>
<dbReference type="Gene3D" id="3.30.160.60">
    <property type="entry name" value="Classic Zinc Finger"/>
    <property type="match status" value="1"/>
</dbReference>
<feature type="compositionally biased region" description="Polar residues" evidence="1">
    <location>
        <begin position="477"/>
        <end position="493"/>
    </location>
</feature>
<feature type="region of interest" description="Disordered" evidence="1">
    <location>
        <begin position="477"/>
        <end position="550"/>
    </location>
</feature>
<protein>
    <recommendedName>
        <fullName evidence="4">Hapless 8</fullName>
    </recommendedName>
</protein>
<feature type="region of interest" description="Disordered" evidence="1">
    <location>
        <begin position="1028"/>
        <end position="1058"/>
    </location>
</feature>